<evidence type="ECO:0000313" key="2">
    <source>
        <dbReference type="Proteomes" id="UP000823922"/>
    </source>
</evidence>
<dbReference type="AlphaFoldDB" id="A0A9D2TRT0"/>
<dbReference type="InterPro" id="IPR053143">
    <property type="entry name" value="Arylsulfate_ST"/>
</dbReference>
<feature type="non-terminal residue" evidence="1">
    <location>
        <position position="1"/>
    </location>
</feature>
<dbReference type="SUPFAM" id="SSF75011">
    <property type="entry name" value="3-carboxy-cis,cis-mucoante lactonizing enzyme"/>
    <property type="match status" value="1"/>
</dbReference>
<comment type="caution">
    <text evidence="1">The sequence shown here is derived from an EMBL/GenBank/DDBJ whole genome shotgun (WGS) entry which is preliminary data.</text>
</comment>
<protein>
    <submittedName>
        <fullName evidence="1">Arylsulfotransferase family protein</fullName>
    </submittedName>
</protein>
<dbReference type="Proteomes" id="UP000823922">
    <property type="component" value="Unassembled WGS sequence"/>
</dbReference>
<reference evidence="1" key="2">
    <citation type="submission" date="2021-04" db="EMBL/GenBank/DDBJ databases">
        <authorList>
            <person name="Gilroy R."/>
        </authorList>
    </citation>
    <scope>NUCLEOTIDE SEQUENCE</scope>
    <source>
        <strain evidence="1">ChiBcec1-1630</strain>
    </source>
</reference>
<evidence type="ECO:0000313" key="1">
    <source>
        <dbReference type="EMBL" id="HJC88317.1"/>
    </source>
</evidence>
<dbReference type="EMBL" id="DWVS01000251">
    <property type="protein sequence ID" value="HJC88317.1"/>
    <property type="molecule type" value="Genomic_DNA"/>
</dbReference>
<proteinExistence type="predicted"/>
<sequence>GCVVVMDENYEVIDEIYYLDENGDEILIDPHGFIWIDDDHYIVAAYKQETVEVPEEIGADNNLADLAVLYIEEVKDGEVLWEFCSADYEQFLYESNSVTWDESMDKCYDYVHFNSMNYDTDGNILVSCRHLNAILKISTEDGSLIWQLGGDYDDFGLTDDQLFSYQHSIILTEDGGYMLFDNADTANWAGEADTSSVICLTVDEENMTVTDFMRYSVLDYFSNYMGAIRELDAENSVYLWSVGGNYSIDSDTPPEWSMIEYTETDGDVSYHFCFRFDEGTRRLYCSNKCE</sequence>
<dbReference type="PANTHER" id="PTHR35340:SF5">
    <property type="entry name" value="ASST-DOMAIN-CONTAINING PROTEIN"/>
    <property type="match status" value="1"/>
</dbReference>
<gene>
    <name evidence="1" type="ORF">H9926_09910</name>
</gene>
<dbReference type="PANTHER" id="PTHR35340">
    <property type="entry name" value="PQQ ENZYME REPEAT PROTEIN-RELATED"/>
    <property type="match status" value="1"/>
</dbReference>
<dbReference type="InterPro" id="IPR039535">
    <property type="entry name" value="ASST-like"/>
</dbReference>
<organism evidence="1 2">
    <name type="scientific">Candidatus Eisenbergiella intestinigallinarum</name>
    <dbReference type="NCBI Taxonomy" id="2838549"/>
    <lineage>
        <taxon>Bacteria</taxon>
        <taxon>Bacillati</taxon>
        <taxon>Bacillota</taxon>
        <taxon>Clostridia</taxon>
        <taxon>Lachnospirales</taxon>
        <taxon>Lachnospiraceae</taxon>
        <taxon>Eisenbergiella</taxon>
    </lineage>
</organism>
<dbReference type="Pfam" id="PF14269">
    <property type="entry name" value="Arylsulfotran_2"/>
    <property type="match status" value="1"/>
</dbReference>
<accession>A0A9D2TRT0</accession>
<name>A0A9D2TRT0_9FIRM</name>
<reference evidence="1" key="1">
    <citation type="journal article" date="2021" name="PeerJ">
        <title>Extensive microbial diversity within the chicken gut microbiome revealed by metagenomics and culture.</title>
        <authorList>
            <person name="Gilroy R."/>
            <person name="Ravi A."/>
            <person name="Getino M."/>
            <person name="Pursley I."/>
            <person name="Horton D.L."/>
            <person name="Alikhan N.F."/>
            <person name="Baker D."/>
            <person name="Gharbi K."/>
            <person name="Hall N."/>
            <person name="Watson M."/>
            <person name="Adriaenssens E.M."/>
            <person name="Foster-Nyarko E."/>
            <person name="Jarju S."/>
            <person name="Secka A."/>
            <person name="Antonio M."/>
            <person name="Oren A."/>
            <person name="Chaudhuri R.R."/>
            <person name="La Ragione R."/>
            <person name="Hildebrand F."/>
            <person name="Pallen M.J."/>
        </authorList>
    </citation>
    <scope>NUCLEOTIDE SEQUENCE</scope>
    <source>
        <strain evidence="1">ChiBcec1-1630</strain>
    </source>
</reference>